<keyword evidence="2" id="KW-1185">Reference proteome</keyword>
<protein>
    <submittedName>
        <fullName evidence="1">Uncharacterized protein</fullName>
    </submittedName>
</protein>
<comment type="caution">
    <text evidence="1">The sequence shown here is derived from an EMBL/GenBank/DDBJ whole genome shotgun (WGS) entry which is preliminary data.</text>
</comment>
<gene>
    <name evidence="1" type="ORF">PENANT_c003G07604</name>
</gene>
<dbReference type="AlphaFoldDB" id="A0A1V6QHE0"/>
<dbReference type="EMBL" id="MDYN01000003">
    <property type="protein sequence ID" value="OQD88649.1"/>
    <property type="molecule type" value="Genomic_DNA"/>
</dbReference>
<name>A0A1V6QHE0_9EURO</name>
<evidence type="ECO:0000313" key="2">
    <source>
        <dbReference type="Proteomes" id="UP000191672"/>
    </source>
</evidence>
<organism evidence="1 2">
    <name type="scientific">Penicillium antarcticum</name>
    <dbReference type="NCBI Taxonomy" id="416450"/>
    <lineage>
        <taxon>Eukaryota</taxon>
        <taxon>Fungi</taxon>
        <taxon>Dikarya</taxon>
        <taxon>Ascomycota</taxon>
        <taxon>Pezizomycotina</taxon>
        <taxon>Eurotiomycetes</taxon>
        <taxon>Eurotiomycetidae</taxon>
        <taxon>Eurotiales</taxon>
        <taxon>Aspergillaceae</taxon>
        <taxon>Penicillium</taxon>
    </lineage>
</organism>
<evidence type="ECO:0000313" key="1">
    <source>
        <dbReference type="EMBL" id="OQD88649.1"/>
    </source>
</evidence>
<accession>A0A1V6QHE0</accession>
<reference evidence="2" key="1">
    <citation type="journal article" date="2017" name="Nat. Microbiol.">
        <title>Global analysis of biosynthetic gene clusters reveals vast potential of secondary metabolite production in Penicillium species.</title>
        <authorList>
            <person name="Nielsen J.C."/>
            <person name="Grijseels S."/>
            <person name="Prigent S."/>
            <person name="Ji B."/>
            <person name="Dainat J."/>
            <person name="Nielsen K.F."/>
            <person name="Frisvad J.C."/>
            <person name="Workman M."/>
            <person name="Nielsen J."/>
        </authorList>
    </citation>
    <scope>NUCLEOTIDE SEQUENCE [LARGE SCALE GENOMIC DNA]</scope>
    <source>
        <strain evidence="2">IBT 31811</strain>
    </source>
</reference>
<proteinExistence type="predicted"/>
<dbReference type="Proteomes" id="UP000191672">
    <property type="component" value="Unassembled WGS sequence"/>
</dbReference>
<sequence length="34" mass="3961">MPPDTHSQPEGSFEAQYEHKQAELYYILLIKLSP</sequence>